<evidence type="ECO:0000256" key="1">
    <source>
        <dbReference type="SAM" id="MobiDB-lite"/>
    </source>
</evidence>
<organism evidence="3 4">
    <name type="scientific">Rhizobium leguminosarum bv. viciae</name>
    <dbReference type="NCBI Taxonomy" id="387"/>
    <lineage>
        <taxon>Bacteria</taxon>
        <taxon>Pseudomonadati</taxon>
        <taxon>Pseudomonadota</taxon>
        <taxon>Alphaproteobacteria</taxon>
        <taxon>Hyphomicrobiales</taxon>
        <taxon>Rhizobiaceae</taxon>
        <taxon>Rhizobium/Agrobacterium group</taxon>
        <taxon>Rhizobium</taxon>
    </lineage>
</organism>
<dbReference type="Proteomes" id="UP000662259">
    <property type="component" value="Unassembled WGS sequence"/>
</dbReference>
<gene>
    <name evidence="3" type="ORF">GFL91_28385</name>
</gene>
<dbReference type="EMBL" id="WIEZ01000018">
    <property type="protein sequence ID" value="NKM48797.1"/>
    <property type="molecule type" value="Genomic_DNA"/>
</dbReference>
<sequence>MREVYTPLAEPNGKEPALVDGNSFSFRRGDQLERDDNKTVSEEKNGVIIRQWFWLFNGIRAGYVPYNPLDSKDTRSPAIELTDDIPPPFQMQLFEKTIPVVLFVENCVRKAIRWEANGAYLFALAFLESGDRWPKDQVSSPEGTTTVGTYGFLPQTWRTLVDKLGTEQNIGMQDIGFPEPQTTFAASQAGDAATELKSRLGQPPTFHQLYLAHLFTIEGCVAISKLSSTELETPFDEVLEGIIQKIDETTVKARVTSLIERKKSILANGGKPVTAGVGILALNAELDRGFAEVKRVATDLITPQVSASSPSQVQPGGQSTLGVLSEEFESNGDPGRIGWDRVGGWSYGKYQISAAKGVFADFMRFLISGPYSGIGKTLNDGGGAKAAKKGDEGFRNLFTSLKANPEFSQAQYDFIKISHYDPMVDRLRKTLDVASSSIAIQNVVWSVAVQFGPKSGIVKIAADLVGTTSDLNLINAIYDERSKVNLYFPNSTQDVRDSVLKRFKRERAVAIRMLG</sequence>
<dbReference type="Gene3D" id="1.10.530.10">
    <property type="match status" value="1"/>
</dbReference>
<reference evidence="3" key="1">
    <citation type="submission" date="2019-10" db="EMBL/GenBank/DDBJ databases">
        <title>Rhizobium leguminosarum symbiovar viciae collection.</title>
        <authorList>
            <person name="Boivin S."/>
            <person name="Lepetit M."/>
        </authorList>
    </citation>
    <scope>NUCLEOTIDE SEQUENCE</scope>
    <source>
        <strain evidence="3">L143</strain>
    </source>
</reference>
<evidence type="ECO:0000313" key="3">
    <source>
        <dbReference type="EMBL" id="NKM48797.1"/>
    </source>
</evidence>
<feature type="domain" description="Type VI secretion system spike protein VgrG3-like C-terminal" evidence="2">
    <location>
        <begin position="321"/>
        <end position="507"/>
    </location>
</feature>
<dbReference type="Pfam" id="PF21277">
    <property type="entry name" value="T6SS_VgrG3-like_C"/>
    <property type="match status" value="1"/>
</dbReference>
<dbReference type="InterPro" id="IPR049073">
    <property type="entry name" value="T6SS_VgrG3-like_C"/>
</dbReference>
<accession>A0A8I2GZ45</accession>
<comment type="caution">
    <text evidence="3">The sequence shown here is derived from an EMBL/GenBank/DDBJ whole genome shotgun (WGS) entry which is preliminary data.</text>
</comment>
<proteinExistence type="predicted"/>
<evidence type="ECO:0000259" key="2">
    <source>
        <dbReference type="Pfam" id="PF21277"/>
    </source>
</evidence>
<protein>
    <recommendedName>
        <fullName evidence="2">Type VI secretion system spike protein VgrG3-like C-terminal domain-containing protein</fullName>
    </recommendedName>
</protein>
<dbReference type="AlphaFoldDB" id="A0A8I2GZ45"/>
<dbReference type="RefSeq" id="WP_130804287.1">
    <property type="nucleotide sequence ID" value="NZ_WIEZ01000018.1"/>
</dbReference>
<name>A0A8I2GZ45_RHILV</name>
<feature type="region of interest" description="Disordered" evidence="1">
    <location>
        <begin position="1"/>
        <end position="20"/>
    </location>
</feature>
<evidence type="ECO:0000313" key="4">
    <source>
        <dbReference type="Proteomes" id="UP000662259"/>
    </source>
</evidence>